<evidence type="ECO:0000256" key="4">
    <source>
        <dbReference type="ARBA" id="ARBA00022840"/>
    </source>
</evidence>
<dbReference type="InterPro" id="IPR047187">
    <property type="entry name" value="SF1_C_Upf1"/>
</dbReference>
<dbReference type="Pfam" id="PF13087">
    <property type="entry name" value="AAA_12"/>
    <property type="match status" value="1"/>
</dbReference>
<evidence type="ECO:0000259" key="5">
    <source>
        <dbReference type="Pfam" id="PF13087"/>
    </source>
</evidence>
<evidence type="ECO:0000256" key="1">
    <source>
        <dbReference type="ARBA" id="ARBA00022741"/>
    </source>
</evidence>
<keyword evidence="3" id="KW-0347">Helicase</keyword>
<dbReference type="GO" id="GO:0004386">
    <property type="term" value="F:helicase activity"/>
    <property type="evidence" value="ECO:0007669"/>
    <property type="project" value="UniProtKB-KW"/>
</dbReference>
<keyword evidence="1" id="KW-0547">Nucleotide-binding</keyword>
<comment type="caution">
    <text evidence="7">The sequence shown here is derived from an EMBL/GenBank/DDBJ whole genome shotgun (WGS) entry which is preliminary data.</text>
</comment>
<dbReference type="AlphaFoldDB" id="A0A8J7U2V8"/>
<dbReference type="InterPro" id="IPR025202">
    <property type="entry name" value="PLD-like_dom"/>
</dbReference>
<proteinExistence type="predicted"/>
<dbReference type="PANTHER" id="PTHR43788:SF8">
    <property type="entry name" value="DNA-BINDING PROTEIN SMUBP-2"/>
    <property type="match status" value="1"/>
</dbReference>
<dbReference type="GO" id="GO:0005524">
    <property type="term" value="F:ATP binding"/>
    <property type="evidence" value="ECO:0007669"/>
    <property type="project" value="UniProtKB-KW"/>
</dbReference>
<feature type="domain" description="Phospholipase D-like" evidence="6">
    <location>
        <begin position="855"/>
        <end position="979"/>
    </location>
</feature>
<feature type="domain" description="DNA2/NAM7 helicase-like C-terminal" evidence="5">
    <location>
        <begin position="622"/>
        <end position="796"/>
    </location>
</feature>
<dbReference type="EMBL" id="JAFREP010000003">
    <property type="protein sequence ID" value="MBO1317683.1"/>
    <property type="molecule type" value="Genomic_DNA"/>
</dbReference>
<dbReference type="GO" id="GO:0016787">
    <property type="term" value="F:hydrolase activity"/>
    <property type="evidence" value="ECO:0007669"/>
    <property type="project" value="UniProtKB-KW"/>
</dbReference>
<dbReference type="SUPFAM" id="SSF52540">
    <property type="entry name" value="P-loop containing nucleoside triphosphate hydrolases"/>
    <property type="match status" value="2"/>
</dbReference>
<gene>
    <name evidence="7" type="ORF">J3U88_04360</name>
</gene>
<keyword evidence="2" id="KW-0378">Hydrolase</keyword>
<dbReference type="Proteomes" id="UP000664417">
    <property type="component" value="Unassembled WGS sequence"/>
</dbReference>
<reference evidence="7" key="1">
    <citation type="submission" date="2021-03" db="EMBL/GenBank/DDBJ databases">
        <authorList>
            <person name="Wang G."/>
        </authorList>
    </citation>
    <scope>NUCLEOTIDE SEQUENCE</scope>
    <source>
        <strain evidence="7">KCTC 12899</strain>
    </source>
</reference>
<evidence type="ECO:0000313" key="8">
    <source>
        <dbReference type="Proteomes" id="UP000664417"/>
    </source>
</evidence>
<dbReference type="CDD" id="cd18808">
    <property type="entry name" value="SF1_C_Upf1"/>
    <property type="match status" value="1"/>
</dbReference>
<dbReference type="InterPro" id="IPR050534">
    <property type="entry name" value="Coronavir_polyprotein_1ab"/>
</dbReference>
<evidence type="ECO:0000259" key="6">
    <source>
        <dbReference type="Pfam" id="PF13091"/>
    </source>
</evidence>
<dbReference type="Gene3D" id="3.40.50.300">
    <property type="entry name" value="P-loop containing nucleotide triphosphate hydrolases"/>
    <property type="match status" value="2"/>
</dbReference>
<dbReference type="RefSeq" id="WP_207857069.1">
    <property type="nucleotide sequence ID" value="NZ_JAFREP010000003.1"/>
</dbReference>
<keyword evidence="4" id="KW-0067">ATP-binding</keyword>
<dbReference type="Pfam" id="PF13091">
    <property type="entry name" value="PLDc_2"/>
    <property type="match status" value="1"/>
</dbReference>
<dbReference type="PANTHER" id="PTHR43788">
    <property type="entry name" value="DNA2/NAM7 HELICASE FAMILY MEMBER"/>
    <property type="match status" value="1"/>
</dbReference>
<dbReference type="InterPro" id="IPR027417">
    <property type="entry name" value="P-loop_NTPase"/>
</dbReference>
<dbReference type="SUPFAM" id="SSF56024">
    <property type="entry name" value="Phospholipase D/nuclease"/>
    <property type="match status" value="1"/>
</dbReference>
<name>A0A8J7U2V8_9BACT</name>
<dbReference type="InterPro" id="IPR041679">
    <property type="entry name" value="DNA2/NAM7-like_C"/>
</dbReference>
<sequence length="1006" mass="112433">MTRGFLEPLRGGKVILGHVADQDQYLEEHDQAVWEDWASYWAFCEGLFAHVTKATMEELEIVMMRVSSPLVLLDQPRPNAAFSLLKLYDYLADQPIPPLLADYASPVVDALPPAEPELGYRALAHVNPSYGLADSQRGILHRVLGQLPGSILAVTGPPGTGKTSLIQSMVANLWVNHALAEREPPVVVVTSTNNQALLNVMHSFSRGTDGEDAFASRWLPKVSGFGLFCPSHAQVETLKQQKVLYTTDWEKGFPEILGKKDYLVEAETVFMENLAAQGAPHFDRMDDVVAWLHEQLRGSCEFFAQFDPGEQAERARESARLSGEVAALETKVATLKGEIKRIGRIQRKWLANQAVALGDILREKLSKSFVEKRNRALFLGLGVTMPPELDLGDDSGLGRYFDYHLQQYRQELEQAEVAHEAALTQRAAWLAEEERVAQAAAAFEDIGSADVQMRLDTGPRRQAFWWATHYWEARWLADRLKAADGGVRKRKKSVAYQQNRWWAIAKLTPCLGATTYSVPKFFNLSDKPLSGFIDWLIIDEAGQVAPELAGAGIALAKRAVVIGDEYQIAPVAGLPRHIEQGNRRECGLNDHDLEFEACGLMVTEGSAMKAADFKQRRRGVRPQATMLLEHYRCVPEVIAFCNQSVYGGRLIAKRKPLEKRCLPAMGYAHVPGHTKRRKQGSLHNEIEAEVIISWLVARAEELCEFYGGRPMSELVAVVTPYAAQAQTLRRRARQEIMLKDLTIGTIHVMQGDERPVVLFSSVVAGEETASFINSDVAMLNVAVSRAQDSFLVFGDMNVFAAGEGHTANLARNHLFADQANEIRDFKLPKKLLLRRSGAKVRHLTDTQTHMAYLARVFEAARERILLVSPFISIRALMEADLLHHIEEAVQRGREVLVYTDAFLDLARTGSGKPTLKPNAAEGRAALAKVGVQVREINNIHSKTLCMDRRVLIEGSFNWLSAVRRGPYCRYEAGLCYADDHCEVLAARIDQLADFFEKKWLEDQKKR</sequence>
<organism evidence="7 8">
    <name type="scientific">Acanthopleuribacter pedis</name>
    <dbReference type="NCBI Taxonomy" id="442870"/>
    <lineage>
        <taxon>Bacteria</taxon>
        <taxon>Pseudomonadati</taxon>
        <taxon>Acidobacteriota</taxon>
        <taxon>Holophagae</taxon>
        <taxon>Acanthopleuribacterales</taxon>
        <taxon>Acanthopleuribacteraceae</taxon>
        <taxon>Acanthopleuribacter</taxon>
    </lineage>
</organism>
<accession>A0A8J7U2V8</accession>
<protein>
    <submittedName>
        <fullName evidence="7">Uncharacterized protein</fullName>
    </submittedName>
</protein>
<dbReference type="Gene3D" id="3.30.870.10">
    <property type="entry name" value="Endonuclease Chain A"/>
    <property type="match status" value="1"/>
</dbReference>
<keyword evidence="8" id="KW-1185">Reference proteome</keyword>
<evidence type="ECO:0000256" key="3">
    <source>
        <dbReference type="ARBA" id="ARBA00022806"/>
    </source>
</evidence>
<evidence type="ECO:0000313" key="7">
    <source>
        <dbReference type="EMBL" id="MBO1317683.1"/>
    </source>
</evidence>
<evidence type="ECO:0000256" key="2">
    <source>
        <dbReference type="ARBA" id="ARBA00022801"/>
    </source>
</evidence>